<evidence type="ECO:0000313" key="3">
    <source>
        <dbReference type="Proteomes" id="UP000234433"/>
    </source>
</evidence>
<dbReference type="Pfam" id="PF00144">
    <property type="entry name" value="Beta-lactamase"/>
    <property type="match status" value="1"/>
</dbReference>
<reference evidence="2 3" key="1">
    <citation type="submission" date="2017-03" db="EMBL/GenBank/DDBJ databases">
        <authorList>
            <person name="Afonso C.L."/>
            <person name="Miller P.J."/>
            <person name="Scott M.A."/>
            <person name="Spackman E."/>
            <person name="Goraichik I."/>
            <person name="Dimitrov K.M."/>
            <person name="Suarez D.L."/>
            <person name="Swayne D.E."/>
        </authorList>
    </citation>
    <scope>NUCLEOTIDE SEQUENCE [LARGE SCALE GENOMIC DNA]</scope>
    <source>
        <strain evidence="2 3">CNRZ 918</strain>
    </source>
</reference>
<feature type="domain" description="Beta-lactamase-related" evidence="1">
    <location>
        <begin position="23"/>
        <end position="260"/>
    </location>
</feature>
<organism evidence="2 3">
    <name type="scientific">Brevibacterium antiquum CNRZ 918</name>
    <dbReference type="NCBI Taxonomy" id="1255637"/>
    <lineage>
        <taxon>Bacteria</taxon>
        <taxon>Bacillati</taxon>
        <taxon>Actinomycetota</taxon>
        <taxon>Actinomycetes</taxon>
        <taxon>Micrococcales</taxon>
        <taxon>Brevibacteriaceae</taxon>
        <taxon>Brevibacterium</taxon>
    </lineage>
</organism>
<evidence type="ECO:0000313" key="2">
    <source>
        <dbReference type="EMBL" id="SMY03100.1"/>
    </source>
</evidence>
<dbReference type="OrthoDB" id="9773047at2"/>
<dbReference type="Gene3D" id="3.40.710.10">
    <property type="entry name" value="DD-peptidase/beta-lactamase superfamily"/>
    <property type="match status" value="1"/>
</dbReference>
<evidence type="ECO:0000259" key="1">
    <source>
        <dbReference type="Pfam" id="PF00144"/>
    </source>
</evidence>
<dbReference type="EMBL" id="FXZD01000010">
    <property type="protein sequence ID" value="SMY03100.1"/>
    <property type="molecule type" value="Genomic_DNA"/>
</dbReference>
<dbReference type="InterPro" id="IPR050491">
    <property type="entry name" value="AmpC-like"/>
</dbReference>
<protein>
    <submittedName>
        <fullName evidence="2">CubicO group peptidase, beta-lactamase class C family</fullName>
    </submittedName>
</protein>
<sequence>MNHKKTAMVAYSSNALVIDEFSTPYSPGMLVEWGSITKLVTAHAASILARPGGPLPLDTPVESVLGWGLPQSITVRRLVNHTSGLPRVHTGMTSGLLRDPYRNVDEHVIRQSLASTLKDFPYDCAYSNLGFAILGAVIGRITGRPWFDFAKDAIFDEYGITTATLSPKVGDRVVLQNWRNKVNPPWEIGESAYSSAGGVWSTLEDLARYGERFLSDVGETGDWNGWSGTGRLRWHNGQTKYAGSCLVVDPEQSISLAVHVLEKLPNAADKLALSTISKFLREGPPSEEVG</sequence>
<dbReference type="Proteomes" id="UP000234433">
    <property type="component" value="Unassembled WGS sequence"/>
</dbReference>
<name>A0A2H1KTM5_9MICO</name>
<dbReference type="PANTHER" id="PTHR46825:SF9">
    <property type="entry name" value="BETA-LACTAMASE-RELATED DOMAIN-CONTAINING PROTEIN"/>
    <property type="match status" value="1"/>
</dbReference>
<dbReference type="AlphaFoldDB" id="A0A2H1KTM5"/>
<proteinExistence type="predicted"/>
<dbReference type="SUPFAM" id="SSF56601">
    <property type="entry name" value="beta-lactamase/transpeptidase-like"/>
    <property type="match status" value="1"/>
</dbReference>
<dbReference type="InterPro" id="IPR012338">
    <property type="entry name" value="Beta-lactam/transpept-like"/>
</dbReference>
<dbReference type="InterPro" id="IPR001466">
    <property type="entry name" value="Beta-lactam-related"/>
</dbReference>
<gene>
    <name evidence="2" type="ORF">BANT918_02808</name>
</gene>
<dbReference type="PANTHER" id="PTHR46825">
    <property type="entry name" value="D-ALANYL-D-ALANINE-CARBOXYPEPTIDASE/ENDOPEPTIDASE AMPH"/>
    <property type="match status" value="1"/>
</dbReference>
<accession>A0A2H1KTM5</accession>